<dbReference type="GO" id="GO:0005198">
    <property type="term" value="F:structural molecule activity"/>
    <property type="evidence" value="ECO:0007669"/>
    <property type="project" value="InterPro"/>
</dbReference>
<evidence type="ECO:0000256" key="3">
    <source>
        <dbReference type="ARBA" id="ARBA00022562"/>
    </source>
</evidence>
<protein>
    <recommendedName>
        <fullName evidence="2">Replication-associated protein</fullName>
    </recommendedName>
</protein>
<dbReference type="Gene3D" id="3.40.50.300">
    <property type="entry name" value="P-loop containing nucleotide triphosphate hydrolases"/>
    <property type="match status" value="1"/>
</dbReference>
<sequence>MPDISLSPTHNVETSVDLALWNAFRHWELSASLHESITRMEDFTFIVSQISDGSFEVEGLIFSMSAITTRTLSLLGEHRRRVTTTQSRMETLLREGSRDQRGRAELELGQLLISGLKLRVQRIESHFGNFVTNWIPKVLLVHTDSLPSMQTGDLQRCLPHMSHHEDLALFAEMLTVEMSGYHRLVSAWTTHQLTLTCLGRPVSLVLYGESRTGKTLWARSLGPHIYNVGLVSGEECMKAPQVKYAVFDDIRGGIKFFPAFKEWLGGQQTVSVKKLYRDPKLVTWGKPSIWISNDDPRQAMEPSDVAWLEMNCVFIEINVPIFHANTE</sequence>
<name>A0A8K1M4T1_9VIRU</name>
<proteinExistence type="predicted"/>
<reference evidence="4" key="1">
    <citation type="submission" date="2021-07" db="EMBL/GenBank/DDBJ databases">
        <title>Communication and adaptive evolution of viruses within giant pandas and their associated organisms in a local ecological environment.</title>
        <authorList>
            <person name="Zhao M."/>
            <person name="Liu S."/>
            <person name="Zhang W."/>
        </authorList>
    </citation>
    <scope>NUCLEOTIDE SEQUENCE</scope>
    <source>
        <strain evidence="4">Gpo119geno01-8</strain>
    </source>
</reference>
<dbReference type="EMBL" id="MZ556216">
    <property type="protein sequence ID" value="UBJ25952.1"/>
    <property type="molecule type" value="Genomic_DNA"/>
</dbReference>
<dbReference type="PRINTS" id="PR00228">
    <property type="entry name" value="GEMCOATCLVL1"/>
</dbReference>
<dbReference type="InterPro" id="IPR027417">
    <property type="entry name" value="P-loop_NTPase"/>
</dbReference>
<keyword evidence="3" id="KW-1048">Host nucleus</keyword>
<comment type="subcellular location">
    <subcellularLocation>
        <location evidence="1">Host nucleus</location>
    </subcellularLocation>
</comment>
<organism evidence="4">
    <name type="scientific">Giant panda associated genomovirus</name>
    <dbReference type="NCBI Taxonomy" id="2863993"/>
    <lineage>
        <taxon>Viruses</taxon>
        <taxon>Monodnaviria</taxon>
        <taxon>Shotokuvirae</taxon>
        <taxon>Cressdnaviricota</taxon>
        <taxon>Repensiviricetes</taxon>
        <taxon>Geplafuvirales</taxon>
        <taxon>Genomoviridae</taxon>
    </lineage>
</organism>
<dbReference type="InterPro" id="IPR001301">
    <property type="entry name" value="Gemini_AL1_CLV"/>
</dbReference>
<dbReference type="SUPFAM" id="SSF52540">
    <property type="entry name" value="P-loop containing nucleoside triphosphate hydrolases"/>
    <property type="match status" value="1"/>
</dbReference>
<evidence type="ECO:0000256" key="1">
    <source>
        <dbReference type="ARBA" id="ARBA00004147"/>
    </source>
</evidence>
<evidence type="ECO:0000313" key="4">
    <source>
        <dbReference type="EMBL" id="UBJ25952.1"/>
    </source>
</evidence>
<evidence type="ECO:0000256" key="2">
    <source>
        <dbReference type="ARBA" id="ARBA00014531"/>
    </source>
</evidence>
<dbReference type="GO" id="GO:0042025">
    <property type="term" value="C:host cell nucleus"/>
    <property type="evidence" value="ECO:0007669"/>
    <property type="project" value="UniProtKB-SubCell"/>
</dbReference>
<accession>A0A8K1M4T1</accession>